<dbReference type="Pfam" id="PF03773">
    <property type="entry name" value="ArsP_1"/>
    <property type="match status" value="1"/>
</dbReference>
<feature type="transmembrane region" description="Helical" evidence="7">
    <location>
        <begin position="220"/>
        <end position="242"/>
    </location>
</feature>
<reference evidence="9 10" key="1">
    <citation type="submission" date="2019-02" db="EMBL/GenBank/DDBJ databases">
        <title>Deep-cultivation of Planctomycetes and their phenomic and genomic characterization uncovers novel biology.</title>
        <authorList>
            <person name="Wiegand S."/>
            <person name="Jogler M."/>
            <person name="Boedeker C."/>
            <person name="Pinto D."/>
            <person name="Vollmers J."/>
            <person name="Rivas-Marin E."/>
            <person name="Kohn T."/>
            <person name="Peeters S.H."/>
            <person name="Heuer A."/>
            <person name="Rast P."/>
            <person name="Oberbeckmann S."/>
            <person name="Bunk B."/>
            <person name="Jeske O."/>
            <person name="Meyerdierks A."/>
            <person name="Storesund J.E."/>
            <person name="Kallscheuer N."/>
            <person name="Luecker S."/>
            <person name="Lage O.M."/>
            <person name="Pohl T."/>
            <person name="Merkel B.J."/>
            <person name="Hornburger P."/>
            <person name="Mueller R.-W."/>
            <person name="Bruemmer F."/>
            <person name="Labrenz M."/>
            <person name="Spormann A.M."/>
            <person name="Op den Camp H."/>
            <person name="Overmann J."/>
            <person name="Amann R."/>
            <person name="Jetten M.S.M."/>
            <person name="Mascher T."/>
            <person name="Medema M.H."/>
            <person name="Devos D.P."/>
            <person name="Kaster A.-K."/>
            <person name="Ovreas L."/>
            <person name="Rohde M."/>
            <person name="Galperin M.Y."/>
            <person name="Jogler C."/>
        </authorList>
    </citation>
    <scope>NUCLEOTIDE SEQUENCE [LARGE SCALE GENOMIC DNA]</scope>
    <source>
        <strain evidence="9 10">Pan181</strain>
    </source>
</reference>
<accession>A0A518AI96</accession>
<dbReference type="GO" id="GO:0005886">
    <property type="term" value="C:plasma membrane"/>
    <property type="evidence" value="ECO:0007669"/>
    <property type="project" value="UniProtKB-SubCell"/>
</dbReference>
<dbReference type="PROSITE" id="PS50846">
    <property type="entry name" value="HMA_2"/>
    <property type="match status" value="1"/>
</dbReference>
<dbReference type="RefSeq" id="WP_145245429.1">
    <property type="nucleotide sequence ID" value="NZ_CP036278.1"/>
</dbReference>
<name>A0A518AI96_9BACT</name>
<proteinExistence type="inferred from homology"/>
<evidence type="ECO:0000256" key="3">
    <source>
        <dbReference type="ARBA" id="ARBA00022475"/>
    </source>
</evidence>
<dbReference type="InterPro" id="IPR006121">
    <property type="entry name" value="HMA_dom"/>
</dbReference>
<dbReference type="SUPFAM" id="SSF55008">
    <property type="entry name" value="HMA, heavy metal-associated domain"/>
    <property type="match status" value="1"/>
</dbReference>
<feature type="transmembrane region" description="Helical" evidence="7">
    <location>
        <begin position="104"/>
        <end position="126"/>
    </location>
</feature>
<evidence type="ECO:0000256" key="7">
    <source>
        <dbReference type="SAM" id="Phobius"/>
    </source>
</evidence>
<feature type="transmembrane region" description="Helical" evidence="7">
    <location>
        <begin position="301"/>
        <end position="319"/>
    </location>
</feature>
<dbReference type="AlphaFoldDB" id="A0A518AI96"/>
<evidence type="ECO:0000256" key="5">
    <source>
        <dbReference type="ARBA" id="ARBA00022989"/>
    </source>
</evidence>
<comment type="similarity">
    <text evidence="2">Belongs to the UPF0718 family.</text>
</comment>
<organism evidence="9 10">
    <name type="scientific">Aeoliella mucimassa</name>
    <dbReference type="NCBI Taxonomy" id="2527972"/>
    <lineage>
        <taxon>Bacteria</taxon>
        <taxon>Pseudomonadati</taxon>
        <taxon>Planctomycetota</taxon>
        <taxon>Planctomycetia</taxon>
        <taxon>Pirellulales</taxon>
        <taxon>Lacipirellulaceae</taxon>
        <taxon>Aeoliella</taxon>
    </lineage>
</organism>
<evidence type="ECO:0000256" key="4">
    <source>
        <dbReference type="ARBA" id="ARBA00022692"/>
    </source>
</evidence>
<dbReference type="OrthoDB" id="9810876at2"/>
<dbReference type="PANTHER" id="PTHR34184:SF4">
    <property type="entry name" value="UPF0718 PROTEIN YCGR"/>
    <property type="match status" value="1"/>
</dbReference>
<evidence type="ECO:0000256" key="2">
    <source>
        <dbReference type="ARBA" id="ARBA00006386"/>
    </source>
</evidence>
<evidence type="ECO:0000313" key="10">
    <source>
        <dbReference type="Proteomes" id="UP000315750"/>
    </source>
</evidence>
<feature type="transmembrane region" description="Helical" evidence="7">
    <location>
        <begin position="193"/>
        <end position="214"/>
    </location>
</feature>
<dbReference type="InterPro" id="IPR052923">
    <property type="entry name" value="UPF0718"/>
</dbReference>
<gene>
    <name evidence="9" type="primary">copA_1</name>
    <name evidence="9" type="ORF">Pan181_06310</name>
</gene>
<keyword evidence="3" id="KW-1003">Cell membrane</keyword>
<dbReference type="GO" id="GO:0046872">
    <property type="term" value="F:metal ion binding"/>
    <property type="evidence" value="ECO:0007669"/>
    <property type="project" value="InterPro"/>
</dbReference>
<keyword evidence="4 7" id="KW-0812">Transmembrane</keyword>
<dbReference type="PANTHER" id="PTHR34184">
    <property type="entry name" value="UPF0718 PROTEIN YCGR"/>
    <property type="match status" value="1"/>
</dbReference>
<comment type="subcellular location">
    <subcellularLocation>
        <location evidence="1">Cell membrane</location>
        <topology evidence="1">Multi-pass membrane protein</topology>
    </subcellularLocation>
</comment>
<feature type="transmembrane region" description="Helical" evidence="7">
    <location>
        <begin position="167"/>
        <end position="186"/>
    </location>
</feature>
<protein>
    <submittedName>
        <fullName evidence="9">Copper-exporting P-type ATPase A</fullName>
    </submittedName>
</protein>
<feature type="transmembrane region" description="Helical" evidence="7">
    <location>
        <begin position="15"/>
        <end position="33"/>
    </location>
</feature>
<dbReference type="Proteomes" id="UP000315750">
    <property type="component" value="Chromosome"/>
</dbReference>
<evidence type="ECO:0000259" key="8">
    <source>
        <dbReference type="PROSITE" id="PS50846"/>
    </source>
</evidence>
<keyword evidence="5 7" id="KW-1133">Transmembrane helix</keyword>
<dbReference type="KEGG" id="amuc:Pan181_06310"/>
<dbReference type="Gene3D" id="3.30.70.100">
    <property type="match status" value="1"/>
</dbReference>
<evidence type="ECO:0000313" key="9">
    <source>
        <dbReference type="EMBL" id="QDU54449.1"/>
    </source>
</evidence>
<keyword evidence="6 7" id="KW-0472">Membrane</keyword>
<dbReference type="CDD" id="cd00371">
    <property type="entry name" value="HMA"/>
    <property type="match status" value="1"/>
</dbReference>
<feature type="transmembrane region" description="Helical" evidence="7">
    <location>
        <begin position="263"/>
        <end position="281"/>
    </location>
</feature>
<sequence>MLPFFQAAWHTTLELAPWLLLGAFVAGLMHVLLPRDFVRRQLSGRAGVAKAVALGVPLPLCSCGVIPVAVSLREQQASRGATVGFLISTPQTGVDSILVSGAMLGWPFALFKVVAALVTGLIGGWVTDAVEPKSNELPVTRPNSAAGAKHRGWRDLVEHALEILQSIWGWLVVGVLLSAAISTLVPNSVLTGLAAYGGLAAMAFALVVSLPLYVCATASVPIAAALVAGGLPPGAALVFLMAGPATNAATIGAVKRTLGGRGLTVYLSTIVVGSMAAGLLFDQVLSASSMTEHLHEHPATWWNVTSAVVLLLLIVWFAVTDLNRKLLSSRPIASDMDATTTTVPLVGLSCQNCVNKVESSLNRDPEVQQARVTLEPPQAVVAGEVSRERIQEIVEAAGFGVGES</sequence>
<dbReference type="EMBL" id="CP036278">
    <property type="protein sequence ID" value="QDU54449.1"/>
    <property type="molecule type" value="Genomic_DNA"/>
</dbReference>
<evidence type="ECO:0000256" key="6">
    <source>
        <dbReference type="ARBA" id="ARBA00023136"/>
    </source>
</evidence>
<dbReference type="InterPro" id="IPR036163">
    <property type="entry name" value="HMA_dom_sf"/>
</dbReference>
<evidence type="ECO:0000256" key="1">
    <source>
        <dbReference type="ARBA" id="ARBA00004651"/>
    </source>
</evidence>
<dbReference type="Pfam" id="PF00403">
    <property type="entry name" value="HMA"/>
    <property type="match status" value="1"/>
</dbReference>
<feature type="domain" description="HMA" evidence="8">
    <location>
        <begin position="339"/>
        <end position="402"/>
    </location>
</feature>
<keyword evidence="10" id="KW-1185">Reference proteome</keyword>
<dbReference type="InterPro" id="IPR005524">
    <property type="entry name" value="DUF318"/>
</dbReference>